<sequence length="276" mass="29991">MKQRGGLLTKADLASFESKVNEPLVTTLPGGFILKGPRSPSVYKTMTVVMEAVLGHYRNLSSVSMDVSYIRNLINAQRLAAIQLDQIGDPEFSVGDPVFEALQDVQENTTDAESTVESSSSELLNELPVSVQHGSVGSHINVMDADNLAVSLSSTLNGRFGSLRRSIKGGFVWNNEMSSFTLRDKENSDDVHVNAIEGRKRPRSGMSPFMVFDEKHQLVLVGGVTGSFQSVMAAAQVLLNYLFLKKDLTSAVNSPRMFAVQGGTTFEAALPMVIIF</sequence>
<dbReference type="SUPFAM" id="SSF56235">
    <property type="entry name" value="N-terminal nucleophile aminohydrolases (Ntn hydrolases)"/>
    <property type="match status" value="1"/>
</dbReference>
<dbReference type="OMA" id="RAETTHY"/>
<dbReference type="PRINTS" id="PR01210">
    <property type="entry name" value="GGTRANSPTASE"/>
</dbReference>
<dbReference type="STRING" id="27835.A0A0N4Y3G9"/>
<proteinExistence type="predicted"/>
<reference evidence="2 3" key="2">
    <citation type="submission" date="2018-11" db="EMBL/GenBank/DDBJ databases">
        <authorList>
            <consortium name="Pathogen Informatics"/>
        </authorList>
    </citation>
    <scope>NUCLEOTIDE SEQUENCE [LARGE SCALE GENOMIC DNA]</scope>
</reference>
<organism evidence="4">
    <name type="scientific">Nippostrongylus brasiliensis</name>
    <name type="common">Rat hookworm</name>
    <dbReference type="NCBI Taxonomy" id="27835"/>
    <lineage>
        <taxon>Eukaryota</taxon>
        <taxon>Metazoa</taxon>
        <taxon>Ecdysozoa</taxon>
        <taxon>Nematoda</taxon>
        <taxon>Chromadorea</taxon>
        <taxon>Rhabditida</taxon>
        <taxon>Rhabditina</taxon>
        <taxon>Rhabditomorpha</taxon>
        <taxon>Strongyloidea</taxon>
        <taxon>Heligmosomidae</taxon>
        <taxon>Nippostrongylus</taxon>
    </lineage>
</organism>
<dbReference type="InterPro" id="IPR043137">
    <property type="entry name" value="GGT_ssub_C"/>
</dbReference>
<dbReference type="InterPro" id="IPR029055">
    <property type="entry name" value="Ntn_hydrolases_N"/>
</dbReference>
<dbReference type="PANTHER" id="PTHR11686:SF46">
    <property type="entry name" value="GAMMA-GLUTAMYLTRANSPEPTIDASE 1"/>
    <property type="match status" value="1"/>
</dbReference>
<dbReference type="AlphaFoldDB" id="A0A0N4Y3G9"/>
<dbReference type="WBParaSite" id="NBR_0001035401-mRNA-1">
    <property type="protein sequence ID" value="NBR_0001035401-mRNA-1"/>
    <property type="gene ID" value="NBR_0001035401"/>
</dbReference>
<dbReference type="Pfam" id="PF01019">
    <property type="entry name" value="G_glu_transpept"/>
    <property type="match status" value="1"/>
</dbReference>
<evidence type="ECO:0000313" key="4">
    <source>
        <dbReference type="WBParaSite" id="NBR_0001035401-mRNA-1"/>
    </source>
</evidence>
<protein>
    <submittedName>
        <fullName evidence="4">Gamma-glutamyltranspeptidase 1</fullName>
    </submittedName>
</protein>
<dbReference type="GO" id="GO:0036374">
    <property type="term" value="F:glutathione hydrolase activity"/>
    <property type="evidence" value="ECO:0007669"/>
    <property type="project" value="InterPro"/>
</dbReference>
<dbReference type="GO" id="GO:0005886">
    <property type="term" value="C:plasma membrane"/>
    <property type="evidence" value="ECO:0007669"/>
    <property type="project" value="TreeGrafter"/>
</dbReference>
<dbReference type="Gene3D" id="3.60.20.40">
    <property type="match status" value="1"/>
</dbReference>
<dbReference type="EMBL" id="UYSL01020303">
    <property type="protein sequence ID" value="VDL73944.1"/>
    <property type="molecule type" value="Genomic_DNA"/>
</dbReference>
<name>A0A0N4Y3G9_NIPBR</name>
<gene>
    <name evidence="2" type="ORF">NBR_LOCUS10355</name>
</gene>
<reference evidence="4" key="1">
    <citation type="submission" date="2017-02" db="UniProtKB">
        <authorList>
            <consortium name="WormBaseParasite"/>
        </authorList>
    </citation>
    <scope>IDENTIFICATION</scope>
</reference>
<feature type="binding site" evidence="1">
    <location>
        <begin position="155"/>
        <end position="157"/>
    </location>
    <ligand>
        <name>L-glutamate</name>
        <dbReference type="ChEBI" id="CHEBI:29985"/>
    </ligand>
</feature>
<evidence type="ECO:0000313" key="3">
    <source>
        <dbReference type="Proteomes" id="UP000271162"/>
    </source>
</evidence>
<feature type="binding site" evidence="1">
    <location>
        <position position="227"/>
    </location>
    <ligand>
        <name>L-glutamate</name>
        <dbReference type="ChEBI" id="CHEBI:29985"/>
    </ligand>
</feature>
<evidence type="ECO:0000313" key="2">
    <source>
        <dbReference type="EMBL" id="VDL73944.1"/>
    </source>
</evidence>
<accession>A0A0N4Y3G9</accession>
<dbReference type="Proteomes" id="UP000271162">
    <property type="component" value="Unassembled WGS sequence"/>
</dbReference>
<keyword evidence="3" id="KW-1185">Reference proteome</keyword>
<dbReference type="GO" id="GO:0006751">
    <property type="term" value="P:glutathione catabolic process"/>
    <property type="evidence" value="ECO:0007669"/>
    <property type="project" value="InterPro"/>
</dbReference>
<dbReference type="PANTHER" id="PTHR11686">
    <property type="entry name" value="GAMMA GLUTAMYL TRANSPEPTIDASE"/>
    <property type="match status" value="1"/>
</dbReference>
<dbReference type="InterPro" id="IPR000101">
    <property type="entry name" value="GGT_peptidase"/>
</dbReference>
<evidence type="ECO:0000256" key="1">
    <source>
        <dbReference type="PIRSR" id="PIRSR600101-2"/>
    </source>
</evidence>